<keyword evidence="1" id="KW-1133">Transmembrane helix</keyword>
<protein>
    <recommendedName>
        <fullName evidence="4">Inner membrane protein YqjE</fullName>
    </recommendedName>
</protein>
<proteinExistence type="predicted"/>
<dbReference type="InterPro" id="IPR009937">
    <property type="entry name" value="Phage_holin_3_6"/>
</dbReference>
<comment type="caution">
    <text evidence="2">The sequence shown here is derived from an EMBL/GenBank/DDBJ whole genome shotgun (WGS) entry which is preliminary data.</text>
</comment>
<name>A0ABQ2WKL1_9ALTE</name>
<keyword evidence="1" id="KW-0472">Membrane</keyword>
<evidence type="ECO:0008006" key="4">
    <source>
        <dbReference type="Google" id="ProtNLM"/>
    </source>
</evidence>
<dbReference type="Pfam" id="PF07332">
    <property type="entry name" value="Phage_holin_3_6"/>
    <property type="match status" value="1"/>
</dbReference>
<dbReference type="EMBL" id="BMYR01000006">
    <property type="protein sequence ID" value="GGW61156.1"/>
    <property type="molecule type" value="Genomic_DNA"/>
</dbReference>
<reference evidence="3" key="1">
    <citation type="journal article" date="2019" name="Int. J. Syst. Evol. Microbiol.">
        <title>The Global Catalogue of Microorganisms (GCM) 10K type strain sequencing project: providing services to taxonomists for standard genome sequencing and annotation.</title>
        <authorList>
            <consortium name="The Broad Institute Genomics Platform"/>
            <consortium name="The Broad Institute Genome Sequencing Center for Infectious Disease"/>
            <person name="Wu L."/>
            <person name="Ma J."/>
        </authorList>
    </citation>
    <scope>NUCLEOTIDE SEQUENCE [LARGE SCALE GENOMIC DNA]</scope>
    <source>
        <strain evidence="3">KCTC 23723</strain>
    </source>
</reference>
<gene>
    <name evidence="2" type="primary">yqjE</name>
    <name evidence="2" type="ORF">GCM10008111_16640</name>
</gene>
<keyword evidence="3" id="KW-1185">Reference proteome</keyword>
<evidence type="ECO:0000256" key="1">
    <source>
        <dbReference type="SAM" id="Phobius"/>
    </source>
</evidence>
<dbReference type="RefSeq" id="WP_189482423.1">
    <property type="nucleotide sequence ID" value="NZ_BMYR01000006.1"/>
</dbReference>
<organism evidence="2 3">
    <name type="scientific">Alishewanella tabrizica</name>
    <dbReference type="NCBI Taxonomy" id="671278"/>
    <lineage>
        <taxon>Bacteria</taxon>
        <taxon>Pseudomonadati</taxon>
        <taxon>Pseudomonadota</taxon>
        <taxon>Gammaproteobacteria</taxon>
        <taxon>Alteromonadales</taxon>
        <taxon>Alteromonadaceae</taxon>
        <taxon>Alishewanella</taxon>
    </lineage>
</organism>
<evidence type="ECO:0000313" key="3">
    <source>
        <dbReference type="Proteomes" id="UP000634667"/>
    </source>
</evidence>
<accession>A0ABQ2WKL1</accession>
<evidence type="ECO:0000313" key="2">
    <source>
        <dbReference type="EMBL" id="GGW61156.1"/>
    </source>
</evidence>
<keyword evidence="1" id="KW-0812">Transmembrane</keyword>
<dbReference type="Proteomes" id="UP000634667">
    <property type="component" value="Unassembled WGS sequence"/>
</dbReference>
<feature type="transmembrane region" description="Helical" evidence="1">
    <location>
        <begin position="81"/>
        <end position="103"/>
    </location>
</feature>
<sequence>MTDSSSQGPAAKLFTLSKRMLQRLLRMAEHRLTLATIELEEEKQQLLKLLLLAGASLLCLAFALMSLLMLVSWAIDPAYRLTALSLLCLTLFILAGVGVYSTLKLSRKSTLLVETRRQLQKDLRALQEPTDDQ</sequence>
<feature type="transmembrane region" description="Helical" evidence="1">
    <location>
        <begin position="49"/>
        <end position="75"/>
    </location>
</feature>